<comment type="caution">
    <text evidence="2">The sequence shown here is derived from an EMBL/GenBank/DDBJ whole genome shotgun (WGS) entry which is preliminary data.</text>
</comment>
<dbReference type="Proteomes" id="UP000473089">
    <property type="component" value="Unassembled WGS sequence"/>
</dbReference>
<proteinExistence type="predicted"/>
<evidence type="ECO:0000256" key="1">
    <source>
        <dbReference type="SAM" id="Coils"/>
    </source>
</evidence>
<reference evidence="2 3" key="1">
    <citation type="submission" date="2019-02" db="EMBL/GenBank/DDBJ databases">
        <title>Genome sequencing of Clostridium botulinum clinical isolates.</title>
        <authorList>
            <person name="Brunt J."/>
            <person name="Van Vliet A.H.M."/>
            <person name="Stringer S.C."/>
            <person name="Grant K.A."/>
            <person name="Carter A.C."/>
            <person name="Peck M.W."/>
        </authorList>
    </citation>
    <scope>NUCLEOTIDE SEQUENCE [LARGE SCALE GENOMIC DNA]</scope>
    <source>
        <strain evidence="2 3">R1125/03</strain>
    </source>
</reference>
<gene>
    <name evidence="2" type="ORF">EXM42_10695</name>
</gene>
<name>A0A6M0T1M0_CLOBO</name>
<keyword evidence="1" id="KW-0175">Coiled coil</keyword>
<protein>
    <submittedName>
        <fullName evidence="2">Uncharacterized protein</fullName>
    </submittedName>
</protein>
<feature type="coiled-coil region" evidence="1">
    <location>
        <begin position="11"/>
        <end position="98"/>
    </location>
</feature>
<evidence type="ECO:0000313" key="3">
    <source>
        <dbReference type="Proteomes" id="UP000473089"/>
    </source>
</evidence>
<accession>A0A6M0T1M0</accession>
<evidence type="ECO:0000313" key="2">
    <source>
        <dbReference type="EMBL" id="NFA60840.1"/>
    </source>
</evidence>
<dbReference type="AlphaFoldDB" id="A0A6M0T1M0"/>
<organism evidence="2 3">
    <name type="scientific">Clostridium botulinum</name>
    <dbReference type="NCBI Taxonomy" id="1491"/>
    <lineage>
        <taxon>Bacteria</taxon>
        <taxon>Bacillati</taxon>
        <taxon>Bacillota</taxon>
        <taxon>Clostridia</taxon>
        <taxon>Eubacteriales</taxon>
        <taxon>Clostridiaceae</taxon>
        <taxon>Clostridium</taxon>
    </lineage>
</organism>
<sequence length="106" mass="12784">MLFKKFNDNELKEIKMACKELQETVKRIRGEKSNKECEEKILEEQKRKDIDLKELLDEAQKVYNVNNIEFQYLLKTYIDNIEDNKKNICEKCDEVIAECSKYRVEL</sequence>
<dbReference type="EMBL" id="SGJP01000020">
    <property type="protein sequence ID" value="NFA60840.1"/>
    <property type="molecule type" value="Genomic_DNA"/>
</dbReference>